<feature type="region of interest" description="Disordered" evidence="1">
    <location>
        <begin position="345"/>
        <end position="370"/>
    </location>
</feature>
<gene>
    <name evidence="3" type="ORF">BJ992_000478</name>
</gene>
<dbReference type="AlphaFoldDB" id="A0A7X0M4E5"/>
<dbReference type="Pfam" id="PF13374">
    <property type="entry name" value="TPR_10"/>
    <property type="match status" value="1"/>
</dbReference>
<dbReference type="Pfam" id="PF13424">
    <property type="entry name" value="TPR_12"/>
    <property type="match status" value="1"/>
</dbReference>
<dbReference type="PANTHER" id="PTHR46082">
    <property type="entry name" value="ATP/GTP-BINDING PROTEIN-RELATED"/>
    <property type="match status" value="1"/>
</dbReference>
<dbReference type="InterPro" id="IPR011990">
    <property type="entry name" value="TPR-like_helical_dom_sf"/>
</dbReference>
<dbReference type="SUPFAM" id="SSF48452">
    <property type="entry name" value="TPR-like"/>
    <property type="match status" value="2"/>
</dbReference>
<accession>A0A7X0M4E5</accession>
<dbReference type="Pfam" id="PF01656">
    <property type="entry name" value="CbiA"/>
    <property type="match status" value="1"/>
</dbReference>
<dbReference type="RefSeq" id="WP_184978314.1">
    <property type="nucleotide sequence ID" value="NZ_BAAALO010000060.1"/>
</dbReference>
<protein>
    <submittedName>
        <fullName evidence="3">Cellulose biosynthesis protein BcsQ/tetratricopeptide (TPR) repeat protein</fullName>
    </submittedName>
</protein>
<name>A0A7X0M4E5_9ACTN</name>
<sequence length="1202" mass="130529">MIAFYGARTGVGKSTTLCNVALILAAAGRRVLIVDLGTEPPGPFSYLRELLPDDLGEAGEEPGRRPVPLRLDASGGVALLRRTPETFTVEEAARLRAELTGSPYDVVLLDAPANAPGVREMVSAAADQLVLCFPMSPQAVEEAARWIESARGATPQILPLAVRVDLGAGLPLAEARHMAQASGLGDDLLEIPYCAAYSVSEELAVLHDRPGAEGLRGAYEQLVTTITGGTVFPVRRVSIVYPSRRRHWAEWFAEQGTRHGIGVTLVREEDLGGTPPPQGHRWVALQPAELGEATRRRVRSLRALLVRLDGERLPDDLAGHEVVALGESPQEVLAAVPSVLGAGPAVRRKSEDERLPGSRPGLERLPRDDSEFRGRGTLLEDIRDLLSPGASGHVALVGPGGAGKTKTALEYARLFRGAYDVVWWLDAGHQDTIRAGLVDLAEHLLLSAQGDPVDAVRAHLASGKVSRWLLVCDDARSAEQVAAAVKPPAPGSGGVGHVLVTGRGYDWPEPFRQLTVREMDRDGAIGLLRDLVKGIREPDAEKVVATVEKQPLAVRLAGALIRRELLEQGSGRTRQTDLTDGDGVWQRGQYEQEVAERFVTEFGEESRRQGRRYGEQPDVYDVLVELAVQKLKEGVAGRAGEWLVEACAFLSPQGIGPGLLRSTSMLARIAEVDQRLSAPTLIDAVLRETDRYALIRAELGLPAEPVRMHRVVQESVRTRLSRAGLLDRRRLEITSVLAASAPRYMEDMATGDRDLLAELDRHLPTCGAITPGAPAEVRQWVLTQLRFLLSVGHVSAVHRARRLAEEARSAWSPTVPATHQDGMAQDAGAGQPARSTAHEELLVILARVHLRLSEGDGVVVNAERALPGLTRAYGTLHPLVLEATTILAAGLRLTGDFSGAYDQAARTLQGLRELFGANHPEVGRAMNNFARAAGHIGQFEEAVRVATDRVRRRKSLFGENDRFALHTACNIAYFYRELGRLEDARNLLRQAVRRLSWLDSPAELERLTARLGLAVTERRLGRLTTGLLQGNDQTLAELHAEFGPSHPLTMAGEVSANADRHVLRMWPEAAAGAARTLRRFRGLMGDDHPFTHICRANLAVYLTALGEFGDAESHSTRAMDGLLARLGDLHPFYLAVTANHAGVLAARGRWDEAIERERTALSGLVTVHGHGHPTTRLVKANLSRTESHQVTGREAVDIEIPS</sequence>
<dbReference type="InterPro" id="IPR053137">
    <property type="entry name" value="NLR-like"/>
</dbReference>
<dbReference type="EMBL" id="JACHIU010000001">
    <property type="protein sequence ID" value="MBB6471047.1"/>
    <property type="molecule type" value="Genomic_DNA"/>
</dbReference>
<reference evidence="3 4" key="1">
    <citation type="submission" date="2020-08" db="EMBL/GenBank/DDBJ databases">
        <title>Sequencing the genomes of 1000 actinobacteria strains.</title>
        <authorList>
            <person name="Klenk H.-P."/>
        </authorList>
    </citation>
    <scope>NUCLEOTIDE SEQUENCE [LARGE SCALE GENOMIC DNA]</scope>
    <source>
        <strain evidence="3 4">DSM 44936</strain>
    </source>
</reference>
<dbReference type="PANTHER" id="PTHR46082:SF6">
    <property type="entry name" value="AAA+ ATPASE DOMAIN-CONTAINING PROTEIN-RELATED"/>
    <property type="match status" value="1"/>
</dbReference>
<evidence type="ECO:0000313" key="3">
    <source>
        <dbReference type="EMBL" id="MBB6471047.1"/>
    </source>
</evidence>
<comment type="caution">
    <text evidence="3">The sequence shown here is derived from an EMBL/GenBank/DDBJ whole genome shotgun (WGS) entry which is preliminary data.</text>
</comment>
<evidence type="ECO:0000256" key="1">
    <source>
        <dbReference type="SAM" id="MobiDB-lite"/>
    </source>
</evidence>
<evidence type="ECO:0000313" key="4">
    <source>
        <dbReference type="Proteomes" id="UP000555564"/>
    </source>
</evidence>
<dbReference type="InterPro" id="IPR002586">
    <property type="entry name" value="CobQ/CobB/MinD/ParA_Nub-bd_dom"/>
</dbReference>
<organism evidence="3 4">
    <name type="scientific">Sphaerisporangium rubeum</name>
    <dbReference type="NCBI Taxonomy" id="321317"/>
    <lineage>
        <taxon>Bacteria</taxon>
        <taxon>Bacillati</taxon>
        <taxon>Actinomycetota</taxon>
        <taxon>Actinomycetes</taxon>
        <taxon>Streptosporangiales</taxon>
        <taxon>Streptosporangiaceae</taxon>
        <taxon>Sphaerisporangium</taxon>
    </lineage>
</organism>
<proteinExistence type="predicted"/>
<dbReference type="NCBIfam" id="NF040586">
    <property type="entry name" value="FxSxx_TPR"/>
    <property type="match status" value="1"/>
</dbReference>
<dbReference type="Gene3D" id="1.25.40.10">
    <property type="entry name" value="Tetratricopeptide repeat domain"/>
    <property type="match status" value="2"/>
</dbReference>
<dbReference type="InterPro" id="IPR027417">
    <property type="entry name" value="P-loop_NTPase"/>
</dbReference>
<feature type="domain" description="CobQ/CobB/MinD/ParA nucleotide binding" evidence="2">
    <location>
        <begin position="2"/>
        <end position="40"/>
    </location>
</feature>
<evidence type="ECO:0000259" key="2">
    <source>
        <dbReference type="Pfam" id="PF01656"/>
    </source>
</evidence>
<dbReference type="Proteomes" id="UP000555564">
    <property type="component" value="Unassembled WGS sequence"/>
</dbReference>
<keyword evidence="4" id="KW-1185">Reference proteome</keyword>
<feature type="compositionally biased region" description="Basic and acidic residues" evidence="1">
    <location>
        <begin position="348"/>
        <end position="370"/>
    </location>
</feature>
<dbReference type="SUPFAM" id="SSF52540">
    <property type="entry name" value="P-loop containing nucleoside triphosphate hydrolases"/>
    <property type="match status" value="2"/>
</dbReference>
<dbReference type="Gene3D" id="3.40.50.300">
    <property type="entry name" value="P-loop containing nucleotide triphosphate hydrolases"/>
    <property type="match status" value="2"/>
</dbReference>